<evidence type="ECO:0000313" key="3">
    <source>
        <dbReference type="Proteomes" id="UP000706172"/>
    </source>
</evidence>
<feature type="non-terminal residue" evidence="2">
    <location>
        <position position="283"/>
    </location>
</feature>
<dbReference type="SUPFAM" id="SSF48695">
    <property type="entry name" value="Multiheme cytochromes"/>
    <property type="match status" value="1"/>
</dbReference>
<dbReference type="AlphaFoldDB" id="A0A931CPV1"/>
<proteinExistence type="predicted"/>
<dbReference type="EMBL" id="JACCQK010000169">
    <property type="protein sequence ID" value="MBG0778992.1"/>
    <property type="molecule type" value="Genomic_DNA"/>
</dbReference>
<evidence type="ECO:0000256" key="1">
    <source>
        <dbReference type="SAM" id="SignalP"/>
    </source>
</evidence>
<keyword evidence="1" id="KW-0732">Signal</keyword>
<sequence length="283" mass="31663">MTSISDKKSLRRTACLILMLGVLVFAPAASAVTDTCPPFYLRTDTGEIINPMTGENADQPFSTRQTCGACHDVDTISKGYHFMMDWDKASDTRYAGTDTPWLVSTGLTGNLITYGFFQLAKKHNTHLDQIDLSAFDFVARVPESKGGYQKPGCAGCHAGGGLLEFDRDGQRYDRRLAENPELADTLDGDYYQSRWDKTGVIEPDCFFCHGSRYHIQKRITQIKYLNFKWAGVAAAGIGQVHGRVRDGEVPEVVYNKRLFNEDGTFYLPDMVFRPEAKNCLICH</sequence>
<dbReference type="Proteomes" id="UP000706172">
    <property type="component" value="Unassembled WGS sequence"/>
</dbReference>
<reference evidence="2" key="1">
    <citation type="submission" date="2020-07" db="EMBL/GenBank/DDBJ databases">
        <title>Severe corrosion of carbon steel in oil field produced water can be linked to methanogenic archaea containing a special type of NiFe hydrogenase.</title>
        <authorList>
            <person name="Lahme S."/>
            <person name="Mand J."/>
            <person name="Longwell J."/>
            <person name="Smith R."/>
            <person name="Enning D."/>
        </authorList>
    </citation>
    <scope>NUCLEOTIDE SEQUENCE</scope>
    <source>
        <strain evidence="2">MIC098Bin6</strain>
    </source>
</reference>
<gene>
    <name evidence="2" type="ORF">H0S81_03605</name>
</gene>
<name>A0A931CPV1_9BACT</name>
<feature type="signal peptide" evidence="1">
    <location>
        <begin position="1"/>
        <end position="31"/>
    </location>
</feature>
<organism evidence="2 3">
    <name type="scientific">Desulfotignum balticum</name>
    <dbReference type="NCBI Taxonomy" id="115781"/>
    <lineage>
        <taxon>Bacteria</taxon>
        <taxon>Pseudomonadati</taxon>
        <taxon>Thermodesulfobacteriota</taxon>
        <taxon>Desulfobacteria</taxon>
        <taxon>Desulfobacterales</taxon>
        <taxon>Desulfobacteraceae</taxon>
        <taxon>Desulfotignum</taxon>
    </lineage>
</organism>
<evidence type="ECO:0000313" key="2">
    <source>
        <dbReference type="EMBL" id="MBG0778992.1"/>
    </source>
</evidence>
<feature type="chain" id="PRO_5037089132" description="Cytochrome c-552/4 domain-containing protein" evidence="1">
    <location>
        <begin position="32"/>
        <end position="283"/>
    </location>
</feature>
<dbReference type="InterPro" id="IPR036280">
    <property type="entry name" value="Multihaem_cyt_sf"/>
</dbReference>
<comment type="caution">
    <text evidence="2">The sequence shown here is derived from an EMBL/GenBank/DDBJ whole genome shotgun (WGS) entry which is preliminary data.</text>
</comment>
<evidence type="ECO:0008006" key="4">
    <source>
        <dbReference type="Google" id="ProtNLM"/>
    </source>
</evidence>
<protein>
    <recommendedName>
        <fullName evidence="4">Cytochrome c-552/4 domain-containing protein</fullName>
    </recommendedName>
</protein>
<accession>A0A931CPV1</accession>